<dbReference type="EMBL" id="CAFBOX010000093">
    <property type="protein sequence ID" value="CAB4998419.1"/>
    <property type="molecule type" value="Genomic_DNA"/>
</dbReference>
<name>A0A6J6MQU4_9ZZZZ</name>
<dbReference type="AlphaFoldDB" id="A0A6J6MQU4"/>
<reference evidence="1" key="1">
    <citation type="submission" date="2020-05" db="EMBL/GenBank/DDBJ databases">
        <authorList>
            <person name="Chiriac C."/>
            <person name="Salcher M."/>
            <person name="Ghai R."/>
            <person name="Kavagutti S V."/>
        </authorList>
    </citation>
    <scope>NUCLEOTIDE SEQUENCE</scope>
</reference>
<gene>
    <name evidence="1" type="ORF">UFOPK2329_00687</name>
    <name evidence="2" type="ORF">UFOPK4035_00628</name>
</gene>
<evidence type="ECO:0000313" key="2">
    <source>
        <dbReference type="EMBL" id="CAB4998419.1"/>
    </source>
</evidence>
<proteinExistence type="predicted"/>
<accession>A0A6J6MQU4</accession>
<dbReference type="EMBL" id="CAEZWZ010000102">
    <property type="protein sequence ID" value="CAB4674773.1"/>
    <property type="molecule type" value="Genomic_DNA"/>
</dbReference>
<protein>
    <submittedName>
        <fullName evidence="1">Unannotated protein</fullName>
    </submittedName>
</protein>
<organism evidence="1">
    <name type="scientific">freshwater metagenome</name>
    <dbReference type="NCBI Taxonomy" id="449393"/>
    <lineage>
        <taxon>unclassified sequences</taxon>
        <taxon>metagenomes</taxon>
        <taxon>ecological metagenomes</taxon>
    </lineage>
</organism>
<evidence type="ECO:0000313" key="1">
    <source>
        <dbReference type="EMBL" id="CAB4674773.1"/>
    </source>
</evidence>
<sequence>MAKFSSGLSPSIFLVSAISASPSAEPCDFAVPCALGAGHAITECILINDGAEVCAFAALMALSSAGRSTFPSACAATSITCQPYAR</sequence>